<comment type="caution">
    <text evidence="4">The sequence shown here is derived from an EMBL/GenBank/DDBJ whole genome shotgun (WGS) entry which is preliminary data.</text>
</comment>
<dbReference type="InterPro" id="IPR036864">
    <property type="entry name" value="Zn2-C6_fun-type_DNA-bd_sf"/>
</dbReference>
<sequence length="791" mass="90351">MENLQKHIALHLERFSMFSLPRDISNNDDKDRGSKDANINIEGSRDLDFEGNINFSSDGKSETPSYYSESEEDEFEDIPPSDSISREWREKSSVFEGETGSAQQTLLDWRKVTIDKVFTPDYEDSINVNTKTPPRVAFTDVVWKCHICDKVYPISALTCPTDNHPVDGCPSGCITTPHYRLSEIPPFQDPSFNSTAWNKTAECPFYWLNCDFRENSYERWVGHVQEHIPTFPDTEYRDKNIPTFWKCGRGCTISTLYPPSIFDRYPTALWDRKLEHTFKHLMNKDGTPRELWNDPDWIPYYRKLGLKEDSEQLRDNTELETDQLPPEDRTPHVSSKEGNEEVETRTSESRDTNLESVNMGAFKTSIRGQGFTASGKNAQCMHCRLDRQRCIRNPPDADSCMRCAQYGYSCQPQESQTRIDEPLIPNEVLSTPNVELRAKRRPLSFRVGETKTPGGITSNIPPEDTKEFETAALSHMLPHHEYNRYLLYAQGASLHHILYLASNIFALVTPMEDIIIHIVWDCNGVFIEDFSSQFAALRSAASSLSPERNVQLDFSYSPEKRTLSGFDVDYSLSIIVSRLFREFPSRVLRNYRHYRVTEINKMLTDWMSRNVSNPLDRCSFMCYEDDSDKVTQLVSDLSKNYQSHPADLFVLSKSNASTSIVPTLSDPDQSSTSNLHLKGKDPIESNTNLEPFVSKSGVIENSSPTGKSKPMQLPIPHSHPIIPSGSSGPRVSDLAKRFEELSGEFQQERERNRRSRAFPVVSMDTMVETFRNIEQAAQEVSDDEIDDVTVP</sequence>
<dbReference type="GO" id="GO:0000981">
    <property type="term" value="F:DNA-binding transcription factor activity, RNA polymerase II-specific"/>
    <property type="evidence" value="ECO:0007669"/>
    <property type="project" value="InterPro"/>
</dbReference>
<keyword evidence="1" id="KW-0539">Nucleus</keyword>
<evidence type="ECO:0000313" key="4">
    <source>
        <dbReference type="EMBL" id="KAK6542683.1"/>
    </source>
</evidence>
<evidence type="ECO:0000256" key="1">
    <source>
        <dbReference type="ARBA" id="ARBA00023242"/>
    </source>
</evidence>
<evidence type="ECO:0000259" key="3">
    <source>
        <dbReference type="PROSITE" id="PS50048"/>
    </source>
</evidence>
<gene>
    <name evidence="4" type="ORF">TWF694_006627</name>
</gene>
<organism evidence="4 5">
    <name type="scientific">Orbilia ellipsospora</name>
    <dbReference type="NCBI Taxonomy" id="2528407"/>
    <lineage>
        <taxon>Eukaryota</taxon>
        <taxon>Fungi</taxon>
        <taxon>Dikarya</taxon>
        <taxon>Ascomycota</taxon>
        <taxon>Pezizomycotina</taxon>
        <taxon>Orbiliomycetes</taxon>
        <taxon>Orbiliales</taxon>
        <taxon>Orbiliaceae</taxon>
        <taxon>Orbilia</taxon>
    </lineage>
</organism>
<dbReference type="SUPFAM" id="SSF57701">
    <property type="entry name" value="Zn2/Cys6 DNA-binding domain"/>
    <property type="match status" value="1"/>
</dbReference>
<reference evidence="4 5" key="1">
    <citation type="submission" date="2019-10" db="EMBL/GenBank/DDBJ databases">
        <authorList>
            <person name="Palmer J.M."/>
        </authorList>
    </citation>
    <scope>NUCLEOTIDE SEQUENCE [LARGE SCALE GENOMIC DNA]</scope>
    <source>
        <strain evidence="4 5">TWF694</strain>
    </source>
</reference>
<dbReference type="Proteomes" id="UP001365542">
    <property type="component" value="Unassembled WGS sequence"/>
</dbReference>
<dbReference type="InterPro" id="IPR001138">
    <property type="entry name" value="Zn2Cys6_DnaBD"/>
</dbReference>
<dbReference type="GO" id="GO:0008270">
    <property type="term" value="F:zinc ion binding"/>
    <property type="evidence" value="ECO:0007669"/>
    <property type="project" value="InterPro"/>
</dbReference>
<proteinExistence type="predicted"/>
<protein>
    <recommendedName>
        <fullName evidence="3">Zn(2)-C6 fungal-type domain-containing protein</fullName>
    </recommendedName>
</protein>
<feature type="domain" description="Zn(2)-C6 fungal-type" evidence="3">
    <location>
        <begin position="379"/>
        <end position="410"/>
    </location>
</feature>
<feature type="compositionally biased region" description="Basic and acidic residues" evidence="2">
    <location>
        <begin position="326"/>
        <end position="353"/>
    </location>
</feature>
<feature type="compositionally biased region" description="Acidic residues" evidence="2">
    <location>
        <begin position="69"/>
        <end position="79"/>
    </location>
</feature>
<evidence type="ECO:0000256" key="2">
    <source>
        <dbReference type="SAM" id="MobiDB-lite"/>
    </source>
</evidence>
<keyword evidence="5" id="KW-1185">Reference proteome</keyword>
<accession>A0AAV9XL17</accession>
<feature type="compositionally biased region" description="Basic and acidic residues" evidence="2">
    <location>
        <begin position="25"/>
        <end position="35"/>
    </location>
</feature>
<feature type="region of interest" description="Disordered" evidence="2">
    <location>
        <begin position="311"/>
        <end position="355"/>
    </location>
</feature>
<dbReference type="EMBL" id="JAVHJO010000002">
    <property type="protein sequence ID" value="KAK6542683.1"/>
    <property type="molecule type" value="Genomic_DNA"/>
</dbReference>
<dbReference type="AlphaFoldDB" id="A0AAV9XL17"/>
<name>A0AAV9XL17_9PEZI</name>
<feature type="region of interest" description="Disordered" evidence="2">
    <location>
        <begin position="24"/>
        <end position="83"/>
    </location>
</feature>
<feature type="region of interest" description="Disordered" evidence="2">
    <location>
        <begin position="661"/>
        <end position="711"/>
    </location>
</feature>
<evidence type="ECO:0000313" key="5">
    <source>
        <dbReference type="Proteomes" id="UP001365542"/>
    </source>
</evidence>
<feature type="compositionally biased region" description="Polar residues" evidence="2">
    <location>
        <begin position="661"/>
        <end position="675"/>
    </location>
</feature>
<dbReference type="PROSITE" id="PS50048">
    <property type="entry name" value="ZN2_CY6_FUNGAL_2"/>
    <property type="match status" value="1"/>
</dbReference>